<keyword evidence="2" id="KW-1185">Reference proteome</keyword>
<evidence type="ECO:0000313" key="1">
    <source>
        <dbReference type="EMBL" id="MYM61606.1"/>
    </source>
</evidence>
<dbReference type="AlphaFoldDB" id="A0A6L8M256"/>
<dbReference type="EMBL" id="WWEU01000017">
    <property type="protein sequence ID" value="MYM61606.1"/>
    <property type="molecule type" value="Genomic_DNA"/>
</dbReference>
<comment type="caution">
    <text evidence="1">The sequence shown here is derived from an EMBL/GenBank/DDBJ whole genome shotgun (WGS) entry which is preliminary data.</text>
</comment>
<evidence type="ECO:0000313" key="2">
    <source>
        <dbReference type="Proteomes" id="UP000478571"/>
    </source>
</evidence>
<proteinExistence type="predicted"/>
<protein>
    <submittedName>
        <fullName evidence="1">Uncharacterized protein</fullName>
    </submittedName>
</protein>
<organism evidence="1 2">
    <name type="scientific">Vibrio tetraodonis subsp. pristinus</name>
    <dbReference type="NCBI Taxonomy" id="2695891"/>
    <lineage>
        <taxon>Bacteria</taxon>
        <taxon>Pseudomonadati</taxon>
        <taxon>Pseudomonadota</taxon>
        <taxon>Gammaproteobacteria</taxon>
        <taxon>Vibrionales</taxon>
        <taxon>Vibrionaceae</taxon>
        <taxon>Vibrio</taxon>
    </lineage>
</organism>
<sequence>MDIEQIKAEAPEGAVYWSPVVEQYFDRQCLNIPLKERGKLVQVHKDCRAELVLLTDLLSDDQYFECCRIRDELEERFLDLNAEELRVLSYCGSVIREWEDKHLPF</sequence>
<dbReference type="RefSeq" id="WP_202408728.1">
    <property type="nucleotide sequence ID" value="NZ_WWEU01000017.1"/>
</dbReference>
<dbReference type="Proteomes" id="UP000478571">
    <property type="component" value="Unassembled WGS sequence"/>
</dbReference>
<reference evidence="1 2" key="1">
    <citation type="submission" date="2020-01" db="EMBL/GenBank/DDBJ databases">
        <title>Draft Genome Sequence of Vibrio sp. strain OCN044, Isolated from a Healthy Coral at Palmyra Atoll.</title>
        <authorList>
            <person name="Videau P."/>
            <person name="Loughran R."/>
            <person name="Esquivel A."/>
            <person name="Deadmond M."/>
            <person name="Paddock B.E."/>
            <person name="Saw J.H."/>
            <person name="Ushijima B."/>
        </authorList>
    </citation>
    <scope>NUCLEOTIDE SEQUENCE [LARGE SCALE GENOMIC DNA]</scope>
    <source>
        <strain evidence="1 2">OCN044</strain>
    </source>
</reference>
<name>A0A6L8M256_9VIBR</name>
<gene>
    <name evidence="1" type="ORF">GTG28_20610</name>
</gene>
<accession>A0A6L8M256</accession>